<dbReference type="AlphaFoldDB" id="A0A2I1DD16"/>
<dbReference type="GO" id="GO:0006351">
    <property type="term" value="P:DNA-templated transcription"/>
    <property type="evidence" value="ECO:0007669"/>
    <property type="project" value="InterPro"/>
</dbReference>
<dbReference type="GeneID" id="36542232"/>
<gene>
    <name evidence="7" type="ORF">P168DRAFT_261706</name>
</gene>
<dbReference type="CDD" id="cd12148">
    <property type="entry name" value="fungal_TF_MHR"/>
    <property type="match status" value="1"/>
</dbReference>
<sequence>MSFATKHTLLSLYFDHIQPIFPMFRRPALYHNLLNSHVPDDLLVAMFAIACRFLPPDKSNLLFGHATAPWEQFSRLAHQKSRENVDKEGSRPVTLDAVKTACLLALYEYTSTPSRQAWVLVGNAMRLALMAQLHQVDCANGPDNLTAAEKEERRFVWWTIWRLDCTINVTTVTPFSIDPRLIGTALVSSTIPDFTAGVVDATRNKIPEMDPVRSWTSVQGPQVQDTGDGFNTHLFAVSLLRAVSECHQRLNTRVNAEDIQYISSLEEIFTALDVIFPGSFFAPAKSPTEESHTHRLRLETIIMLNTARLILNEPVGQLTTKPPENTSNSLVSLGGWRDSLGYAEDIANVFNYWPSDYFAVSDPIISCAIWHAYCGLMMLEMSGLKNSGADLQSMPESSALEGLSVSLNSFTPWWPIARVLQDSLQELRAWSWAKLDSRRLIGLISHVRKAFSPFTRQPGRVDVSILCDSLVEDLTMSVM</sequence>
<evidence type="ECO:0000259" key="6">
    <source>
        <dbReference type="SMART" id="SM00906"/>
    </source>
</evidence>
<dbReference type="RefSeq" id="XP_024696361.1">
    <property type="nucleotide sequence ID" value="XM_024834708.1"/>
</dbReference>
<evidence type="ECO:0000313" key="8">
    <source>
        <dbReference type="Proteomes" id="UP000234254"/>
    </source>
</evidence>
<comment type="subcellular location">
    <subcellularLocation>
        <location evidence="1">Nucleus</location>
    </subcellularLocation>
</comment>
<dbReference type="InterPro" id="IPR007219">
    <property type="entry name" value="XnlR_reg_dom"/>
</dbReference>
<evidence type="ECO:0000313" key="7">
    <source>
        <dbReference type="EMBL" id="PKY07767.1"/>
    </source>
</evidence>
<accession>A0A2I1DD16</accession>
<dbReference type="VEuPathDB" id="FungiDB:P168DRAFT_261706"/>
<evidence type="ECO:0000256" key="2">
    <source>
        <dbReference type="ARBA" id="ARBA00022723"/>
    </source>
</evidence>
<feature type="domain" description="Xylanolytic transcriptional activator regulatory" evidence="6">
    <location>
        <begin position="117"/>
        <end position="193"/>
    </location>
</feature>
<evidence type="ECO:0000256" key="3">
    <source>
        <dbReference type="ARBA" id="ARBA00023015"/>
    </source>
</evidence>
<evidence type="ECO:0000256" key="5">
    <source>
        <dbReference type="ARBA" id="ARBA00023242"/>
    </source>
</evidence>
<dbReference type="Pfam" id="PF04082">
    <property type="entry name" value="Fungal_trans"/>
    <property type="match status" value="1"/>
</dbReference>
<dbReference type="InterPro" id="IPR050815">
    <property type="entry name" value="TF_fung"/>
</dbReference>
<name>A0A2I1DD16_ASPC2</name>
<dbReference type="GO" id="GO:0000981">
    <property type="term" value="F:DNA-binding transcription factor activity, RNA polymerase II-specific"/>
    <property type="evidence" value="ECO:0007669"/>
    <property type="project" value="InterPro"/>
</dbReference>
<dbReference type="Proteomes" id="UP000234254">
    <property type="component" value="Unassembled WGS sequence"/>
</dbReference>
<reference evidence="7" key="1">
    <citation type="submission" date="2016-12" db="EMBL/GenBank/DDBJ databases">
        <title>The genomes of Aspergillus section Nigri reveals drivers in fungal speciation.</title>
        <authorList>
            <consortium name="DOE Joint Genome Institute"/>
            <person name="Vesth T.C."/>
            <person name="Nybo J."/>
            <person name="Theobald S."/>
            <person name="Brandl J."/>
            <person name="Frisvad J.C."/>
            <person name="Nielsen K.F."/>
            <person name="Lyhne E.K."/>
            <person name="Kogle M.E."/>
            <person name="Kuo A."/>
            <person name="Riley R."/>
            <person name="Clum A."/>
            <person name="Nolan M."/>
            <person name="Lipzen A."/>
            <person name="Salamov A."/>
            <person name="Henrissat B."/>
            <person name="Wiebenga A."/>
            <person name="De vries R.P."/>
            <person name="Grigoriev I.V."/>
            <person name="Mortensen U.H."/>
            <person name="Andersen M.R."/>
            <person name="Baker S.E."/>
        </authorList>
    </citation>
    <scope>NUCLEOTIDE SEQUENCE</scope>
    <source>
        <strain evidence="7">IBT 28561</strain>
    </source>
</reference>
<keyword evidence="8" id="KW-1185">Reference proteome</keyword>
<dbReference type="OrthoDB" id="3362851at2759"/>
<dbReference type="PANTHER" id="PTHR47338:SF5">
    <property type="entry name" value="ZN(II)2CYS6 TRANSCRIPTION FACTOR (EUROFUNG)"/>
    <property type="match status" value="1"/>
</dbReference>
<evidence type="ECO:0000256" key="4">
    <source>
        <dbReference type="ARBA" id="ARBA00023163"/>
    </source>
</evidence>
<evidence type="ECO:0000256" key="1">
    <source>
        <dbReference type="ARBA" id="ARBA00004123"/>
    </source>
</evidence>
<keyword evidence="3" id="KW-0805">Transcription regulation</keyword>
<dbReference type="SMART" id="SM00906">
    <property type="entry name" value="Fungal_trans"/>
    <property type="match status" value="1"/>
</dbReference>
<dbReference type="PANTHER" id="PTHR47338">
    <property type="entry name" value="ZN(II)2CYS6 TRANSCRIPTION FACTOR (EUROFUNG)-RELATED"/>
    <property type="match status" value="1"/>
</dbReference>
<dbReference type="GO" id="GO:0008270">
    <property type="term" value="F:zinc ion binding"/>
    <property type="evidence" value="ECO:0007669"/>
    <property type="project" value="InterPro"/>
</dbReference>
<keyword evidence="4" id="KW-0804">Transcription</keyword>
<keyword evidence="5" id="KW-0539">Nucleus</keyword>
<dbReference type="GO" id="GO:0005634">
    <property type="term" value="C:nucleus"/>
    <property type="evidence" value="ECO:0007669"/>
    <property type="project" value="UniProtKB-SubCell"/>
</dbReference>
<keyword evidence="2" id="KW-0479">Metal-binding</keyword>
<dbReference type="GO" id="GO:0003677">
    <property type="term" value="F:DNA binding"/>
    <property type="evidence" value="ECO:0007669"/>
    <property type="project" value="InterPro"/>
</dbReference>
<proteinExistence type="predicted"/>
<organism evidence="7 8">
    <name type="scientific">Aspergillus campestris (strain IBT 28561)</name>
    <dbReference type="NCBI Taxonomy" id="1392248"/>
    <lineage>
        <taxon>Eukaryota</taxon>
        <taxon>Fungi</taxon>
        <taxon>Dikarya</taxon>
        <taxon>Ascomycota</taxon>
        <taxon>Pezizomycotina</taxon>
        <taxon>Eurotiomycetes</taxon>
        <taxon>Eurotiomycetidae</taxon>
        <taxon>Eurotiales</taxon>
        <taxon>Aspergillaceae</taxon>
        <taxon>Aspergillus</taxon>
        <taxon>Aspergillus subgen. Circumdati</taxon>
    </lineage>
</organism>
<protein>
    <recommendedName>
        <fullName evidence="6">Xylanolytic transcriptional activator regulatory domain-containing protein</fullName>
    </recommendedName>
</protein>
<dbReference type="EMBL" id="MSFM01000001">
    <property type="protein sequence ID" value="PKY07767.1"/>
    <property type="molecule type" value="Genomic_DNA"/>
</dbReference>
<comment type="caution">
    <text evidence="7">The sequence shown here is derived from an EMBL/GenBank/DDBJ whole genome shotgun (WGS) entry which is preliminary data.</text>
</comment>